<evidence type="ECO:0000313" key="5">
    <source>
        <dbReference type="EMBL" id="MBL4936249.1"/>
    </source>
</evidence>
<evidence type="ECO:0000256" key="2">
    <source>
        <dbReference type="ARBA" id="ARBA00023002"/>
    </source>
</evidence>
<keyword evidence="6" id="KW-1185">Reference proteome</keyword>
<dbReference type="SUPFAM" id="SSF55347">
    <property type="entry name" value="Glyceraldehyde-3-phosphate dehydrogenase-like, C-terminal domain"/>
    <property type="match status" value="1"/>
</dbReference>
<feature type="domain" description="Gfo/Idh/MocA-like oxidoreductase N-terminal" evidence="3">
    <location>
        <begin position="5"/>
        <end position="122"/>
    </location>
</feature>
<dbReference type="RefSeq" id="WP_202748954.1">
    <property type="nucleotide sequence ID" value="NZ_JAESWC010000004.1"/>
</dbReference>
<dbReference type="InterPro" id="IPR036291">
    <property type="entry name" value="NAD(P)-bd_dom_sf"/>
</dbReference>
<comment type="similarity">
    <text evidence="1">Belongs to the Gfo/Idh/MocA family.</text>
</comment>
<dbReference type="Gene3D" id="3.40.50.720">
    <property type="entry name" value="NAD(P)-binding Rossmann-like Domain"/>
    <property type="match status" value="1"/>
</dbReference>
<sequence length="328" mass="36965">MCEKIRWGIIAPGGIANAFADGLQVLEEAEITAVASRSIERAESFAAKYKVSKIYDSYKSLAEDDNIDAVYIATPHSFHKETAIMCLEKGKAVLCEKPIGINENEMLEMIKCAKENKVFLMEAMWTRFLPVINEVKQYIEKGLIGDICLVKANFGFKGDSNPEKRILNPKLAGGALLDVGIYPLTFADLVYNKEASEIKSMMSYTETGVDQDSTIILDYGSGKRAEVSISIKDYIPHEGLIIGTKGNIKLDRFFMPTSAVIEIEGEEPREIKIPFLKNGYEYEAMEVMSCIREGRLESSIMPHEKSLRLLRTMDRIRKQWNFKYPGEN</sequence>
<dbReference type="InterPro" id="IPR055170">
    <property type="entry name" value="GFO_IDH_MocA-like_dom"/>
</dbReference>
<comment type="caution">
    <text evidence="5">The sequence shown here is derived from an EMBL/GenBank/DDBJ whole genome shotgun (WGS) entry which is preliminary data.</text>
</comment>
<organism evidence="5 6">
    <name type="scientific">Clostridium rhizosphaerae</name>
    <dbReference type="NCBI Taxonomy" id="2803861"/>
    <lineage>
        <taxon>Bacteria</taxon>
        <taxon>Bacillati</taxon>
        <taxon>Bacillota</taxon>
        <taxon>Clostridia</taxon>
        <taxon>Eubacteriales</taxon>
        <taxon>Clostridiaceae</taxon>
        <taxon>Clostridium</taxon>
    </lineage>
</organism>
<dbReference type="SUPFAM" id="SSF51735">
    <property type="entry name" value="NAD(P)-binding Rossmann-fold domains"/>
    <property type="match status" value="1"/>
</dbReference>
<evidence type="ECO:0000313" key="6">
    <source>
        <dbReference type="Proteomes" id="UP000632377"/>
    </source>
</evidence>
<dbReference type="EMBL" id="JAESWC010000004">
    <property type="protein sequence ID" value="MBL4936249.1"/>
    <property type="molecule type" value="Genomic_DNA"/>
</dbReference>
<name>A0ABS1TA72_9CLOT</name>
<dbReference type="PANTHER" id="PTHR22604:SF105">
    <property type="entry name" value="TRANS-1,2-DIHYDROBENZENE-1,2-DIOL DEHYDROGENASE"/>
    <property type="match status" value="1"/>
</dbReference>
<dbReference type="Pfam" id="PF01408">
    <property type="entry name" value="GFO_IDH_MocA"/>
    <property type="match status" value="1"/>
</dbReference>
<feature type="domain" description="GFO/IDH/MocA-like oxidoreductase" evidence="4">
    <location>
        <begin position="133"/>
        <end position="248"/>
    </location>
</feature>
<dbReference type="PANTHER" id="PTHR22604">
    <property type="entry name" value="OXIDOREDUCTASES"/>
    <property type="match status" value="1"/>
</dbReference>
<protein>
    <submittedName>
        <fullName evidence="5">Gfo/Idh/MocA family oxidoreductase</fullName>
    </submittedName>
</protein>
<evidence type="ECO:0000259" key="3">
    <source>
        <dbReference type="Pfam" id="PF01408"/>
    </source>
</evidence>
<proteinExistence type="inferred from homology"/>
<reference evidence="5 6" key="1">
    <citation type="submission" date="2021-01" db="EMBL/GenBank/DDBJ databases">
        <title>Genome public.</title>
        <authorList>
            <person name="Liu C."/>
            <person name="Sun Q."/>
        </authorList>
    </citation>
    <scope>NUCLEOTIDE SEQUENCE [LARGE SCALE GENOMIC DNA]</scope>
    <source>
        <strain evidence="5 6">YIM B02515</strain>
    </source>
</reference>
<dbReference type="InterPro" id="IPR000683">
    <property type="entry name" value="Gfo/Idh/MocA-like_OxRdtase_N"/>
</dbReference>
<keyword evidence="2" id="KW-0560">Oxidoreductase</keyword>
<dbReference type="Pfam" id="PF22725">
    <property type="entry name" value="GFO_IDH_MocA_C3"/>
    <property type="match status" value="1"/>
</dbReference>
<accession>A0ABS1TA72</accession>
<dbReference type="Gene3D" id="3.30.360.10">
    <property type="entry name" value="Dihydrodipicolinate Reductase, domain 2"/>
    <property type="match status" value="1"/>
</dbReference>
<evidence type="ECO:0000259" key="4">
    <source>
        <dbReference type="Pfam" id="PF22725"/>
    </source>
</evidence>
<gene>
    <name evidence="5" type="ORF">JK636_10805</name>
</gene>
<dbReference type="Proteomes" id="UP000632377">
    <property type="component" value="Unassembled WGS sequence"/>
</dbReference>
<evidence type="ECO:0000256" key="1">
    <source>
        <dbReference type="ARBA" id="ARBA00010928"/>
    </source>
</evidence>
<dbReference type="InterPro" id="IPR050984">
    <property type="entry name" value="Gfo/Idh/MocA_domain"/>
</dbReference>